<gene>
    <name evidence="3" type="ORF">PHACADRAFT_254491</name>
</gene>
<dbReference type="HOGENOM" id="CLU_039434_1_0_1"/>
<dbReference type="AlphaFoldDB" id="K5X2I9"/>
<sequence>MLSIHDNSEDSKHLCDYEDYDENASDAADWSDESSDLEEDERSEEEGVSVSEEADGANPSKDNEDRTLVEVPPSHVTFLDIQAQFESQWQRTPVPPKVHKIYSITCSKQHIAKFDRYQAEVGQRIGLANRNIVRYWHGTTRACRVGDNSSRLNPCSSRDCSLCSIMKWSYNLPVRKAYARFGSGIYTSSTSSKAFDYHRELGGSKYGALLLNEVVAGNPLCLTDSCPDFTQLPSGYDSVQVIPGRSLVYDEYVVYTEAAIRPVYLVLCK</sequence>
<dbReference type="RefSeq" id="XP_007394845.1">
    <property type="nucleotide sequence ID" value="XM_007394783.1"/>
</dbReference>
<evidence type="ECO:0000256" key="1">
    <source>
        <dbReference type="SAM" id="MobiDB-lite"/>
    </source>
</evidence>
<dbReference type="PANTHER" id="PTHR31681">
    <property type="entry name" value="C2H2-LIKE ZINC FINGER PROTEIN"/>
    <property type="match status" value="1"/>
</dbReference>
<protein>
    <recommendedName>
        <fullName evidence="2">PARP catalytic domain-containing protein</fullName>
    </recommendedName>
</protein>
<reference evidence="3 4" key="1">
    <citation type="journal article" date="2012" name="BMC Genomics">
        <title>Comparative genomics of the white-rot fungi, Phanerochaete carnosa and P. chrysosporium, to elucidate the genetic basis of the distinct wood types they colonize.</title>
        <authorList>
            <person name="Suzuki H."/>
            <person name="MacDonald J."/>
            <person name="Syed K."/>
            <person name="Salamov A."/>
            <person name="Hori C."/>
            <person name="Aerts A."/>
            <person name="Henrissat B."/>
            <person name="Wiebenga A."/>
            <person name="vanKuyk P.A."/>
            <person name="Barry K."/>
            <person name="Lindquist E."/>
            <person name="LaButti K."/>
            <person name="Lapidus A."/>
            <person name="Lucas S."/>
            <person name="Coutinho P."/>
            <person name="Gong Y."/>
            <person name="Samejima M."/>
            <person name="Mahadevan R."/>
            <person name="Abou-Zaid M."/>
            <person name="de Vries R.P."/>
            <person name="Igarashi K."/>
            <person name="Yadav J.S."/>
            <person name="Grigoriev I.V."/>
            <person name="Master E.R."/>
        </authorList>
    </citation>
    <scope>NUCLEOTIDE SEQUENCE [LARGE SCALE GENOMIC DNA]</scope>
    <source>
        <strain evidence="3 4">HHB-10118-sp</strain>
    </source>
</reference>
<dbReference type="Gene3D" id="3.90.228.10">
    <property type="match status" value="1"/>
</dbReference>
<proteinExistence type="predicted"/>
<evidence type="ECO:0000313" key="3">
    <source>
        <dbReference type="EMBL" id="EKM57017.1"/>
    </source>
</evidence>
<feature type="compositionally biased region" description="Basic and acidic residues" evidence="1">
    <location>
        <begin position="1"/>
        <end position="16"/>
    </location>
</feature>
<dbReference type="InParanoid" id="K5X2I9"/>
<keyword evidence="4" id="KW-1185">Reference proteome</keyword>
<dbReference type="EMBL" id="JH930471">
    <property type="protein sequence ID" value="EKM57017.1"/>
    <property type="molecule type" value="Genomic_DNA"/>
</dbReference>
<feature type="compositionally biased region" description="Acidic residues" evidence="1">
    <location>
        <begin position="17"/>
        <end position="55"/>
    </location>
</feature>
<feature type="region of interest" description="Disordered" evidence="1">
    <location>
        <begin position="1"/>
        <end position="67"/>
    </location>
</feature>
<dbReference type="Pfam" id="PF00644">
    <property type="entry name" value="PARP"/>
    <property type="match status" value="1"/>
</dbReference>
<dbReference type="SUPFAM" id="SSF56399">
    <property type="entry name" value="ADP-ribosylation"/>
    <property type="match status" value="1"/>
</dbReference>
<dbReference type="GO" id="GO:0003950">
    <property type="term" value="F:NAD+ poly-ADP-ribosyltransferase activity"/>
    <property type="evidence" value="ECO:0007669"/>
    <property type="project" value="InterPro"/>
</dbReference>
<dbReference type="InterPro" id="IPR012317">
    <property type="entry name" value="Poly(ADP-ribose)pol_cat_dom"/>
</dbReference>
<name>K5X2I9_PHACS</name>
<dbReference type="KEGG" id="pco:PHACADRAFT_254491"/>
<feature type="domain" description="PARP catalytic" evidence="2">
    <location>
        <begin position="78"/>
        <end position="240"/>
    </location>
</feature>
<organism evidence="3 4">
    <name type="scientific">Phanerochaete carnosa (strain HHB-10118-sp)</name>
    <name type="common">White-rot fungus</name>
    <name type="synonym">Peniophora carnosa</name>
    <dbReference type="NCBI Taxonomy" id="650164"/>
    <lineage>
        <taxon>Eukaryota</taxon>
        <taxon>Fungi</taxon>
        <taxon>Dikarya</taxon>
        <taxon>Basidiomycota</taxon>
        <taxon>Agaricomycotina</taxon>
        <taxon>Agaricomycetes</taxon>
        <taxon>Polyporales</taxon>
        <taxon>Phanerochaetaceae</taxon>
        <taxon>Phanerochaete</taxon>
    </lineage>
</organism>
<accession>K5X2I9</accession>
<dbReference type="GeneID" id="18916079"/>
<dbReference type="Proteomes" id="UP000008370">
    <property type="component" value="Unassembled WGS sequence"/>
</dbReference>
<dbReference type="PANTHER" id="PTHR31681:SF3">
    <property type="entry name" value="OS04G0690100 PROTEIN"/>
    <property type="match status" value="1"/>
</dbReference>
<evidence type="ECO:0000259" key="2">
    <source>
        <dbReference type="Pfam" id="PF00644"/>
    </source>
</evidence>
<dbReference type="OrthoDB" id="9514740at2759"/>
<evidence type="ECO:0000313" key="4">
    <source>
        <dbReference type="Proteomes" id="UP000008370"/>
    </source>
</evidence>